<dbReference type="PANTHER" id="PTHR43273:SF8">
    <property type="entry name" value="RADICAL SAM DOMAIN PROTEIN"/>
    <property type="match status" value="1"/>
</dbReference>
<dbReference type="Pfam" id="PF04055">
    <property type="entry name" value="Radical_SAM"/>
    <property type="match status" value="1"/>
</dbReference>
<gene>
    <name evidence="7" type="ORF">SAMN02910451_03121</name>
</gene>
<dbReference type="AlphaFoldDB" id="A0A1G5GZ42"/>
<dbReference type="PROSITE" id="PS51918">
    <property type="entry name" value="RADICAL_SAM"/>
    <property type="match status" value="1"/>
</dbReference>
<evidence type="ECO:0000256" key="3">
    <source>
        <dbReference type="ARBA" id="ARBA00022723"/>
    </source>
</evidence>
<dbReference type="InterPro" id="IPR007197">
    <property type="entry name" value="rSAM"/>
</dbReference>
<dbReference type="OrthoDB" id="9808591at2"/>
<dbReference type="SFLD" id="SFLDG01386">
    <property type="entry name" value="main_SPASM_domain-containing"/>
    <property type="match status" value="1"/>
</dbReference>
<dbReference type="Proteomes" id="UP000183047">
    <property type="component" value="Unassembled WGS sequence"/>
</dbReference>
<protein>
    <recommendedName>
        <fullName evidence="6">Radical SAM core domain-containing protein</fullName>
    </recommendedName>
</protein>
<keyword evidence="8" id="KW-1185">Reference proteome</keyword>
<keyword evidence="5" id="KW-0411">Iron-sulfur</keyword>
<dbReference type="Gene3D" id="3.20.20.70">
    <property type="entry name" value="Aldolase class I"/>
    <property type="match status" value="1"/>
</dbReference>
<sequence>MENKMTTIVSPYKIFNVEDKEYYYNIKNSGIFEYDGILKAYLESNAYKNEECDLESCGYTQEETREFIANALNAEIIIDEKKHEKCRAFDINKNVNSVTLMVSQMCNLRCEYCYGEGGEFNHKPGIMKFEVAKKAIDLLVEKSPSNKLLVAFMGGEPLMNFDLIKKVVEYCSSIENKEFVFTMTTNGTLITEEFENYIKDKKFNVQISIDGAKEQHDKRRYFINKKPTYDMIMRKTANMRKEGKLTARATLSSGNLDYINVFDTLDDLGFTGIPLAVAKNMLKDEDKNLEFDQYKKYVDYFVSLMQNKDFAKAKKMVDLYMNFTKIKNAGRNTKGCGAFRNSIAVNIDGNIYPCHRFVGSEKFCMGDVDKKEILNKERTSDERCKNCWLSNLCLGGCAYENDEENKDIDIPDNTFCEKMKYLYSKLVPLYISLAYSKEKELG</sequence>
<dbReference type="GO" id="GO:0016491">
    <property type="term" value="F:oxidoreductase activity"/>
    <property type="evidence" value="ECO:0007669"/>
    <property type="project" value="InterPro"/>
</dbReference>
<dbReference type="GO" id="GO:0046872">
    <property type="term" value="F:metal ion binding"/>
    <property type="evidence" value="ECO:0007669"/>
    <property type="project" value="UniProtKB-KW"/>
</dbReference>
<evidence type="ECO:0000256" key="1">
    <source>
        <dbReference type="ARBA" id="ARBA00001966"/>
    </source>
</evidence>
<dbReference type="SFLD" id="SFLDS00029">
    <property type="entry name" value="Radical_SAM"/>
    <property type="match status" value="1"/>
</dbReference>
<dbReference type="InterPro" id="IPR013785">
    <property type="entry name" value="Aldolase_TIM"/>
</dbReference>
<evidence type="ECO:0000313" key="7">
    <source>
        <dbReference type="EMBL" id="SCY56754.1"/>
    </source>
</evidence>
<evidence type="ECO:0000313" key="8">
    <source>
        <dbReference type="Proteomes" id="UP000183047"/>
    </source>
</evidence>
<dbReference type="SFLD" id="SFLDG01067">
    <property type="entry name" value="SPASM/twitch_domain_containing"/>
    <property type="match status" value="1"/>
</dbReference>
<dbReference type="EMBL" id="FMUR01000028">
    <property type="protein sequence ID" value="SCY56754.1"/>
    <property type="molecule type" value="Genomic_DNA"/>
</dbReference>
<evidence type="ECO:0000259" key="6">
    <source>
        <dbReference type="PROSITE" id="PS51918"/>
    </source>
</evidence>
<organism evidence="7 8">
    <name type="scientific">Butyrivibrio hungatei</name>
    <dbReference type="NCBI Taxonomy" id="185008"/>
    <lineage>
        <taxon>Bacteria</taxon>
        <taxon>Bacillati</taxon>
        <taxon>Bacillota</taxon>
        <taxon>Clostridia</taxon>
        <taxon>Lachnospirales</taxon>
        <taxon>Lachnospiraceae</taxon>
        <taxon>Butyrivibrio</taxon>
    </lineage>
</organism>
<reference evidence="8" key="1">
    <citation type="submission" date="2016-10" db="EMBL/GenBank/DDBJ databases">
        <authorList>
            <person name="Varghese N."/>
            <person name="Submissions S."/>
        </authorList>
    </citation>
    <scope>NUCLEOTIDE SEQUENCE [LARGE SCALE GENOMIC DNA]</scope>
    <source>
        <strain evidence="8">XBD2006</strain>
    </source>
</reference>
<dbReference type="InterPro" id="IPR023885">
    <property type="entry name" value="4Fe4S-binding_SPASM_dom"/>
</dbReference>
<dbReference type="RefSeq" id="WP_074463474.1">
    <property type="nucleotide sequence ID" value="NZ_FMUR01000028.1"/>
</dbReference>
<keyword evidence="3" id="KW-0479">Metal-binding</keyword>
<dbReference type="SFLD" id="SFLDG01384">
    <property type="entry name" value="thioether_bond_formation_requi"/>
    <property type="match status" value="1"/>
</dbReference>
<dbReference type="CDD" id="cd01335">
    <property type="entry name" value="Radical_SAM"/>
    <property type="match status" value="1"/>
</dbReference>
<comment type="cofactor">
    <cofactor evidence="1">
        <name>[4Fe-4S] cluster</name>
        <dbReference type="ChEBI" id="CHEBI:49883"/>
    </cofactor>
</comment>
<dbReference type="InterPro" id="IPR023867">
    <property type="entry name" value="Sulphatase_maturase_rSAM"/>
</dbReference>
<keyword evidence="4" id="KW-0408">Iron</keyword>
<evidence type="ECO:0000256" key="2">
    <source>
        <dbReference type="ARBA" id="ARBA00022691"/>
    </source>
</evidence>
<name>A0A1G5GZ42_9FIRM</name>
<dbReference type="PANTHER" id="PTHR43273">
    <property type="entry name" value="ANAEROBIC SULFATASE-MATURATING ENZYME HOMOLOG ASLB-RELATED"/>
    <property type="match status" value="1"/>
</dbReference>
<evidence type="ECO:0000256" key="5">
    <source>
        <dbReference type="ARBA" id="ARBA00023014"/>
    </source>
</evidence>
<accession>A0A1G5GZ42</accession>
<keyword evidence="2" id="KW-0949">S-adenosyl-L-methionine</keyword>
<dbReference type="InterPro" id="IPR058240">
    <property type="entry name" value="rSAM_sf"/>
</dbReference>
<proteinExistence type="predicted"/>
<feature type="domain" description="Radical SAM core" evidence="6">
    <location>
        <begin position="92"/>
        <end position="313"/>
    </location>
</feature>
<dbReference type="SUPFAM" id="SSF102114">
    <property type="entry name" value="Radical SAM enzymes"/>
    <property type="match status" value="1"/>
</dbReference>
<dbReference type="GO" id="GO:0051536">
    <property type="term" value="F:iron-sulfur cluster binding"/>
    <property type="evidence" value="ECO:0007669"/>
    <property type="project" value="UniProtKB-KW"/>
</dbReference>
<evidence type="ECO:0000256" key="4">
    <source>
        <dbReference type="ARBA" id="ARBA00023004"/>
    </source>
</evidence>
<dbReference type="NCBIfam" id="TIGR04085">
    <property type="entry name" value="rSAM_more_4Fe4S"/>
    <property type="match status" value="1"/>
</dbReference>